<evidence type="ECO:0000313" key="1">
    <source>
        <dbReference type="EMBL" id="MBE1577755.1"/>
    </source>
</evidence>
<dbReference type="RefSeq" id="WP_264082868.1">
    <property type="nucleotide sequence ID" value="NZ_JADBEJ010000005.1"/>
</dbReference>
<name>A0ABR9LB52_9PSEU</name>
<organism evidence="1 2">
    <name type="scientific">Amycolatopsis roodepoortensis</name>
    <dbReference type="NCBI Taxonomy" id="700274"/>
    <lineage>
        <taxon>Bacteria</taxon>
        <taxon>Bacillati</taxon>
        <taxon>Actinomycetota</taxon>
        <taxon>Actinomycetes</taxon>
        <taxon>Pseudonocardiales</taxon>
        <taxon>Pseudonocardiaceae</taxon>
        <taxon>Amycolatopsis</taxon>
    </lineage>
</organism>
<accession>A0ABR9LB52</accession>
<protein>
    <submittedName>
        <fullName evidence="1">Uncharacterized protein</fullName>
    </submittedName>
</protein>
<sequence>MVWCTYLDINYTGGRWAVGNWQGNTGDYSRKDNISSLRRGAC</sequence>
<proteinExistence type="predicted"/>
<dbReference type="Proteomes" id="UP000656548">
    <property type="component" value="Unassembled WGS sequence"/>
</dbReference>
<reference evidence="1 2" key="1">
    <citation type="submission" date="2020-10" db="EMBL/GenBank/DDBJ databases">
        <title>Sequencing the genomes of 1000 actinobacteria strains.</title>
        <authorList>
            <person name="Klenk H.-P."/>
        </authorList>
    </citation>
    <scope>NUCLEOTIDE SEQUENCE [LARGE SCALE GENOMIC DNA]</scope>
    <source>
        <strain evidence="1 2">DSM 46661</strain>
    </source>
</reference>
<keyword evidence="2" id="KW-1185">Reference proteome</keyword>
<comment type="caution">
    <text evidence="1">The sequence shown here is derived from an EMBL/GenBank/DDBJ whole genome shotgun (WGS) entry which is preliminary data.</text>
</comment>
<gene>
    <name evidence="1" type="ORF">H4W30_004815</name>
</gene>
<evidence type="ECO:0000313" key="2">
    <source>
        <dbReference type="Proteomes" id="UP000656548"/>
    </source>
</evidence>
<dbReference type="EMBL" id="JADBEJ010000005">
    <property type="protein sequence ID" value="MBE1577755.1"/>
    <property type="molecule type" value="Genomic_DNA"/>
</dbReference>